<gene>
    <name evidence="3" type="ORF">HOO65_070224</name>
</gene>
<dbReference type="InterPro" id="IPR036397">
    <property type="entry name" value="RNaseH_sf"/>
</dbReference>
<evidence type="ECO:0000313" key="4">
    <source>
        <dbReference type="Proteomes" id="UP001610728"/>
    </source>
</evidence>
<comment type="caution">
    <text evidence="3">The sequence shown here is derived from an EMBL/GenBank/DDBJ whole genome shotgun (WGS) entry which is preliminary data.</text>
</comment>
<organism evidence="3 4">
    <name type="scientific">Ceratocystis lukuohia</name>
    <dbReference type="NCBI Taxonomy" id="2019550"/>
    <lineage>
        <taxon>Eukaryota</taxon>
        <taxon>Fungi</taxon>
        <taxon>Dikarya</taxon>
        <taxon>Ascomycota</taxon>
        <taxon>Pezizomycotina</taxon>
        <taxon>Sordariomycetes</taxon>
        <taxon>Hypocreomycetidae</taxon>
        <taxon>Microascales</taxon>
        <taxon>Ceratocystidaceae</taxon>
        <taxon>Ceratocystis</taxon>
    </lineage>
</organism>
<dbReference type="SUPFAM" id="SSF53098">
    <property type="entry name" value="Ribonuclease H-like"/>
    <property type="match status" value="1"/>
</dbReference>
<proteinExistence type="predicted"/>
<evidence type="ECO:0000313" key="3">
    <source>
        <dbReference type="EMBL" id="KAL2885762.1"/>
    </source>
</evidence>
<dbReference type="InterPro" id="IPR002156">
    <property type="entry name" value="RNaseH_domain"/>
</dbReference>
<dbReference type="Gene3D" id="3.30.420.10">
    <property type="entry name" value="Ribonuclease H-like superfamily/Ribonuclease H"/>
    <property type="match status" value="1"/>
</dbReference>
<dbReference type="RefSeq" id="XP_070856942.1">
    <property type="nucleotide sequence ID" value="XM_071004910.1"/>
</dbReference>
<reference evidence="3 4" key="1">
    <citation type="submission" date="2020-05" db="EMBL/GenBank/DDBJ databases">
        <title>Ceratocystis lukuohia genome.</title>
        <authorList>
            <person name="Harrington T.C."/>
            <person name="Kim K."/>
            <person name="Mayers C.G."/>
        </authorList>
    </citation>
    <scope>NUCLEOTIDE SEQUENCE [LARGE SCALE GENOMIC DNA]</scope>
    <source>
        <strain evidence="3 4">C4212</strain>
    </source>
</reference>
<sequence>MEVADAEAHGAHEVAKRPATHADAEGIWLCLDNQGVVDRLRNQQTQNSTSQDVIDNTKRILNLWKEERPGREVQVLWVPGHVGLERNEMADEQAKLGCHGTNPDPHMSPAGARRWRRNQLRTEYEEWWKEQGGYRPINDIPCGPPFRVSNYKGLDRTELGHVLAARTGHGDFDQYHDLFKHGGPRGCIHCKQPKERGHWWTCKALPKPWSQRFIDKLLKEAKATKKKKEEEGREGVRKRTGRGEGEGGKEDEKGSGGERLFKGKEMVTKAKTIQTGFAITLTGTGDQSLAKEGTLELIRNYLDASVLEKEIVWEKYIVENVPRNVHDVSGKGSEILRITPEDVRAEVQKASGGELKILEFREYKDEPQVQGLGVAVLNPERVPRTIELLGANDECNPNRLRTGHACDKGVPLRIQMMEPGDVIGKLDTPKKTYQAAKWMANPQKTATRALKDSDGEKRTAPLEKIQVDPDVRVGGGHPTRGNESGLKTQEYCTWQRRHPYMLKASPQLSKLPDKSPSQSRGVIYVLPWVAGVLRLATVEDLALCLNVLIVELAWYCSKSPCIERASNTLAIEP</sequence>
<dbReference type="EMBL" id="JABSNW010000007">
    <property type="protein sequence ID" value="KAL2885762.1"/>
    <property type="molecule type" value="Genomic_DNA"/>
</dbReference>
<dbReference type="CDD" id="cd09276">
    <property type="entry name" value="Rnase_HI_RT_non_LTR"/>
    <property type="match status" value="1"/>
</dbReference>
<evidence type="ECO:0000256" key="1">
    <source>
        <dbReference type="SAM" id="MobiDB-lite"/>
    </source>
</evidence>
<dbReference type="InterPro" id="IPR012337">
    <property type="entry name" value="RNaseH-like_sf"/>
</dbReference>
<accession>A0ABR4MBV4</accession>
<dbReference type="Pfam" id="PF00075">
    <property type="entry name" value="RNase_H"/>
    <property type="match status" value="1"/>
</dbReference>
<feature type="region of interest" description="Disordered" evidence="1">
    <location>
        <begin position="224"/>
        <end position="259"/>
    </location>
</feature>
<evidence type="ECO:0000259" key="2">
    <source>
        <dbReference type="Pfam" id="PF00075"/>
    </source>
</evidence>
<protein>
    <submittedName>
        <fullName evidence="3">Double-stranded RNA/RNA-DNA hybrid binding protein</fullName>
    </submittedName>
</protein>
<keyword evidence="4" id="KW-1185">Reference proteome</keyword>
<feature type="domain" description="RNase H type-1" evidence="2">
    <location>
        <begin position="41"/>
        <end position="98"/>
    </location>
</feature>
<name>A0ABR4MBV4_9PEZI</name>
<dbReference type="Proteomes" id="UP001610728">
    <property type="component" value="Unassembled WGS sequence"/>
</dbReference>
<dbReference type="GeneID" id="98120329"/>